<name>A0AAV5VQF8_9BILA</name>
<dbReference type="GO" id="GO:0006631">
    <property type="term" value="P:fatty acid metabolic process"/>
    <property type="evidence" value="ECO:0007669"/>
    <property type="project" value="UniProtKB-KW"/>
</dbReference>
<evidence type="ECO:0000256" key="4">
    <source>
        <dbReference type="ARBA" id="ARBA00023098"/>
    </source>
</evidence>
<dbReference type="Pfam" id="PF00378">
    <property type="entry name" value="ECH_1"/>
    <property type="match status" value="1"/>
</dbReference>
<feature type="non-terminal residue" evidence="6">
    <location>
        <position position="1"/>
    </location>
</feature>
<dbReference type="InterPro" id="IPR045002">
    <property type="entry name" value="Ech1-like"/>
</dbReference>
<keyword evidence="7" id="KW-1185">Reference proteome</keyword>
<dbReference type="Proteomes" id="UP001432322">
    <property type="component" value="Unassembled WGS sequence"/>
</dbReference>
<gene>
    <name evidence="6" type="ORF">PFISCL1PPCAC_13219</name>
</gene>
<accession>A0AAV5VQF8</accession>
<dbReference type="GO" id="GO:0051750">
    <property type="term" value="F:delta(3,5)-delta(2,4)-dienoyl-CoA isomerase activity"/>
    <property type="evidence" value="ECO:0007669"/>
    <property type="project" value="TreeGrafter"/>
</dbReference>
<dbReference type="Gene3D" id="3.90.226.10">
    <property type="entry name" value="2-enoyl-CoA Hydratase, Chain A, domain 1"/>
    <property type="match status" value="2"/>
</dbReference>
<dbReference type="AlphaFoldDB" id="A0AAV5VQF8"/>
<reference evidence="6" key="1">
    <citation type="submission" date="2023-10" db="EMBL/GenBank/DDBJ databases">
        <title>Genome assembly of Pristionchus species.</title>
        <authorList>
            <person name="Yoshida K."/>
            <person name="Sommer R.J."/>
        </authorList>
    </citation>
    <scope>NUCLEOTIDE SEQUENCE</scope>
    <source>
        <strain evidence="6">RS5133</strain>
    </source>
</reference>
<comment type="pathway">
    <text evidence="1">Lipid metabolism; fatty acid beta-oxidation.</text>
</comment>
<dbReference type="CDD" id="cd06558">
    <property type="entry name" value="crotonase-like"/>
    <property type="match status" value="1"/>
</dbReference>
<keyword evidence="5" id="KW-0413">Isomerase</keyword>
<dbReference type="FunFam" id="1.10.12.10:FF:000004">
    <property type="entry name" value="Delta3,5-delta2,4-dienoyl-CoA isomerase"/>
    <property type="match status" value="1"/>
</dbReference>
<comment type="similarity">
    <text evidence="2">Belongs to the enoyl-CoA hydratase/isomerase family.</text>
</comment>
<keyword evidence="3" id="KW-0276">Fatty acid metabolism</keyword>
<sequence length="252" mass="27680">QYNYEFLLVKDVGDGVFHVQLNRPKKTNALNSVIWNEIGDVFTKLDRDDVCRAVVLSGNERTFTTGIDLTAFSQVLAPEDGLDTARKGRQVRNRDLSSVFVLPPSQRCCKPVVAAVHGYCYVQEVDVGLAADMGTLNRLPKVIGNHSWMRDVSLTARHFGAAEAKEYGKSLNGTTQKSKTGSLLETAKCIATNSPVAVQGTKVVLNYSRDHPVDLSLKFVAMWNMSQLQTDDIAESAMAVMTKGPKPVYAKL</sequence>
<evidence type="ECO:0000313" key="6">
    <source>
        <dbReference type="EMBL" id="GMT21922.1"/>
    </source>
</evidence>
<evidence type="ECO:0000313" key="7">
    <source>
        <dbReference type="Proteomes" id="UP001432322"/>
    </source>
</evidence>
<dbReference type="SUPFAM" id="SSF52096">
    <property type="entry name" value="ClpP/crotonase"/>
    <property type="match status" value="1"/>
</dbReference>
<evidence type="ECO:0000256" key="5">
    <source>
        <dbReference type="ARBA" id="ARBA00023235"/>
    </source>
</evidence>
<dbReference type="Gene3D" id="1.10.12.10">
    <property type="entry name" value="Lyase 2-enoyl-coa Hydratase, Chain A, domain 2"/>
    <property type="match status" value="1"/>
</dbReference>
<comment type="caution">
    <text evidence="6">The sequence shown here is derived from an EMBL/GenBank/DDBJ whole genome shotgun (WGS) entry which is preliminary data.</text>
</comment>
<dbReference type="PANTHER" id="PTHR43149">
    <property type="entry name" value="ENOYL-COA HYDRATASE"/>
    <property type="match status" value="1"/>
</dbReference>
<dbReference type="InterPro" id="IPR029045">
    <property type="entry name" value="ClpP/crotonase-like_dom_sf"/>
</dbReference>
<proteinExistence type="inferred from homology"/>
<organism evidence="6 7">
    <name type="scientific">Pristionchus fissidentatus</name>
    <dbReference type="NCBI Taxonomy" id="1538716"/>
    <lineage>
        <taxon>Eukaryota</taxon>
        <taxon>Metazoa</taxon>
        <taxon>Ecdysozoa</taxon>
        <taxon>Nematoda</taxon>
        <taxon>Chromadorea</taxon>
        <taxon>Rhabditida</taxon>
        <taxon>Rhabditina</taxon>
        <taxon>Diplogasteromorpha</taxon>
        <taxon>Diplogasteroidea</taxon>
        <taxon>Neodiplogasteridae</taxon>
        <taxon>Pristionchus</taxon>
    </lineage>
</organism>
<protein>
    <recommendedName>
        <fullName evidence="8">Enoyl-CoA hydratase</fullName>
    </recommendedName>
</protein>
<dbReference type="PANTHER" id="PTHR43149:SF1">
    <property type="entry name" value="DELTA(3,5)-DELTA(2,4)-DIENOYL-COA ISOMERASE, MITOCHONDRIAL"/>
    <property type="match status" value="1"/>
</dbReference>
<dbReference type="InterPro" id="IPR001753">
    <property type="entry name" value="Enoyl-CoA_hydra/iso"/>
</dbReference>
<dbReference type="GO" id="GO:0005739">
    <property type="term" value="C:mitochondrion"/>
    <property type="evidence" value="ECO:0007669"/>
    <property type="project" value="TreeGrafter"/>
</dbReference>
<dbReference type="InterPro" id="IPR014748">
    <property type="entry name" value="Enoyl-CoA_hydra_C"/>
</dbReference>
<evidence type="ECO:0000256" key="3">
    <source>
        <dbReference type="ARBA" id="ARBA00022832"/>
    </source>
</evidence>
<keyword evidence="4" id="KW-0443">Lipid metabolism</keyword>
<dbReference type="EMBL" id="BTSY01000004">
    <property type="protein sequence ID" value="GMT21922.1"/>
    <property type="molecule type" value="Genomic_DNA"/>
</dbReference>
<evidence type="ECO:0000256" key="2">
    <source>
        <dbReference type="ARBA" id="ARBA00005254"/>
    </source>
</evidence>
<evidence type="ECO:0008006" key="8">
    <source>
        <dbReference type="Google" id="ProtNLM"/>
    </source>
</evidence>
<evidence type="ECO:0000256" key="1">
    <source>
        <dbReference type="ARBA" id="ARBA00005005"/>
    </source>
</evidence>